<name>A0A6C0LKY6_9ZZZZ</name>
<dbReference type="InterPro" id="IPR001650">
    <property type="entry name" value="Helicase_C-like"/>
</dbReference>
<proteinExistence type="predicted"/>
<dbReference type="AlphaFoldDB" id="A0A6C0LKY6"/>
<dbReference type="InterPro" id="IPR014001">
    <property type="entry name" value="Helicase_ATP-bd"/>
</dbReference>
<evidence type="ECO:0000259" key="2">
    <source>
        <dbReference type="SMART" id="SM00487"/>
    </source>
</evidence>
<dbReference type="PANTHER" id="PTHR45766:SF6">
    <property type="entry name" value="SWI_SNF-RELATED MATRIX-ASSOCIATED ACTIN-DEPENDENT REGULATOR OF CHROMATIN SUBFAMILY A-LIKE PROTEIN 1"/>
    <property type="match status" value="1"/>
</dbReference>
<dbReference type="GO" id="GO:0031297">
    <property type="term" value="P:replication fork processing"/>
    <property type="evidence" value="ECO:0007669"/>
    <property type="project" value="TreeGrafter"/>
</dbReference>
<feature type="domain" description="Helicase ATP-binding" evidence="2">
    <location>
        <begin position="57"/>
        <end position="303"/>
    </location>
</feature>
<dbReference type="InterPro" id="IPR000330">
    <property type="entry name" value="SNF2_N"/>
</dbReference>
<reference evidence="3" key="1">
    <citation type="journal article" date="2020" name="Nature">
        <title>Giant virus diversity and host interactions through global metagenomics.</title>
        <authorList>
            <person name="Schulz F."/>
            <person name="Roux S."/>
            <person name="Paez-Espino D."/>
            <person name="Jungbluth S."/>
            <person name="Walsh D.A."/>
            <person name="Denef V.J."/>
            <person name="McMahon K.D."/>
            <person name="Konstantinidis K.T."/>
            <person name="Eloe-Fadrosh E.A."/>
            <person name="Kyrpides N.C."/>
            <person name="Woyke T."/>
        </authorList>
    </citation>
    <scope>NUCLEOTIDE SEQUENCE</scope>
    <source>
        <strain evidence="3">GVMAG-M-3300027963-21</strain>
    </source>
</reference>
<dbReference type="CDD" id="cd18785">
    <property type="entry name" value="SF2_C"/>
    <property type="match status" value="1"/>
</dbReference>
<dbReference type="SUPFAM" id="SSF52540">
    <property type="entry name" value="P-loop containing nucleoside triphosphate hydrolases"/>
    <property type="match status" value="2"/>
</dbReference>
<dbReference type="InterPro" id="IPR027417">
    <property type="entry name" value="P-loop_NTPase"/>
</dbReference>
<protein>
    <recommendedName>
        <fullName evidence="2">Helicase ATP-binding domain-containing protein</fullName>
    </recommendedName>
</protein>
<sequence>MDIIVKPKDWVLPNRIGYNKNIYNTFNPSKYANGVVPAKAVKPACKCTDDTCDLEENYVKLLRQQKIVKDYMQYDSPYRGILLYHELGSGKSIASIAAAEGYVNLKKIVIMTPASLSQNYENELLFASKTGRDLKKTWTQIKVNKKSAEMMNELREKYAIDEKFVKKNGLAWVPLYKNDIEGAEIVIDKVKYNSDTKYRSELDVYVNHILRNRYTFMNYNGLTEKMIKELGAKPFDNAFIIIDEIHNFISRIVNGSRLAKSIYAHMMNAKGTKIILLSGTPIINQPHEIATLINLVRGPIKEFNIDLLKKSNVPDTKAIIEHLQANDLYCYVDTFDYTETTMTFTLIPDNFKRVDNISTKITKDKWALSQEDIIKKIVDSLNKANIVKLSVKNKVINNEALPTDKVIFNKLFIDDSSGGSGSGGGGGRGDNKVIAIKNEDLFKRRILGTISYYKTTGSELFPTMLPTISHELFMTDHQIKKYLEVRLIEIRMDDRKKLFKGKGGGGGDDIGSVYRAFSRMVCNFAFPDEIARIFPNDVRVLMKKELKEMANVDSDNADIEDADAAKQLNKDVVAAYSEQLDVAMNKLVKQDYLEIEKLRDVYSPKFAQMYEDIRASPGSVLVYSQFRMIEGLGIFKEVLNRQGFAEINIVNSEDFGYMIDDMDIFDEKYDNKRYVIFNSDRTKTNILMNIFNGNSKALPKVIQEQLSHIDLEKEQLYGKVVKAMMITQSGAEGISLKNVRRVLITEYFWNSVRIDQVIGRAVRTCSHKSLPVADQNVQVFTYLMNFTKKQLNDNPTLRSKDKEITTDKHIYNIAKSKEGLVNSFLKMLKAASLDCVIQSDVNHPLANGYKCYNWAINVNDNELSYTNNINDDKKILLFKNKQYIRKDRGQVVLKNGKKYVVLKDRFYDYYSYVNAGLLIPVSMDT</sequence>
<evidence type="ECO:0000256" key="1">
    <source>
        <dbReference type="ARBA" id="ARBA00022801"/>
    </source>
</evidence>
<dbReference type="Pfam" id="PF00271">
    <property type="entry name" value="Helicase_C"/>
    <property type="match status" value="1"/>
</dbReference>
<keyword evidence="1" id="KW-0378">Hydrolase</keyword>
<dbReference type="SMART" id="SM00487">
    <property type="entry name" value="DEXDc"/>
    <property type="match status" value="1"/>
</dbReference>
<dbReference type="EMBL" id="MN740530">
    <property type="protein sequence ID" value="QHU31586.1"/>
    <property type="molecule type" value="Genomic_DNA"/>
</dbReference>
<dbReference type="GO" id="GO:0005524">
    <property type="term" value="F:ATP binding"/>
    <property type="evidence" value="ECO:0007669"/>
    <property type="project" value="InterPro"/>
</dbReference>
<dbReference type="PANTHER" id="PTHR45766">
    <property type="entry name" value="DNA ANNEALING HELICASE AND ENDONUCLEASE ZRANB3 FAMILY MEMBER"/>
    <property type="match status" value="1"/>
</dbReference>
<evidence type="ECO:0000313" key="3">
    <source>
        <dbReference type="EMBL" id="QHU31586.1"/>
    </source>
</evidence>
<dbReference type="GO" id="GO:0016787">
    <property type="term" value="F:hydrolase activity"/>
    <property type="evidence" value="ECO:0007669"/>
    <property type="project" value="UniProtKB-KW"/>
</dbReference>
<dbReference type="Pfam" id="PF00176">
    <property type="entry name" value="SNF2-rel_dom"/>
    <property type="match status" value="1"/>
</dbReference>
<accession>A0A6C0LKY6</accession>
<organism evidence="3">
    <name type="scientific">viral metagenome</name>
    <dbReference type="NCBI Taxonomy" id="1070528"/>
    <lineage>
        <taxon>unclassified sequences</taxon>
        <taxon>metagenomes</taxon>
        <taxon>organismal metagenomes</taxon>
    </lineage>
</organism>
<dbReference type="GO" id="GO:0006281">
    <property type="term" value="P:DNA repair"/>
    <property type="evidence" value="ECO:0007669"/>
    <property type="project" value="TreeGrafter"/>
</dbReference>
<dbReference type="Gene3D" id="3.40.50.300">
    <property type="entry name" value="P-loop containing nucleotide triphosphate hydrolases"/>
    <property type="match status" value="2"/>
</dbReference>